<evidence type="ECO:0000313" key="2">
    <source>
        <dbReference type="Proteomes" id="UP001172101"/>
    </source>
</evidence>
<name>A0AA40BEY4_9PEZI</name>
<dbReference type="RefSeq" id="XP_060301833.1">
    <property type="nucleotide sequence ID" value="XM_060444500.1"/>
</dbReference>
<proteinExistence type="predicted"/>
<organism evidence="1 2">
    <name type="scientific">Lasiosphaeria miniovina</name>
    <dbReference type="NCBI Taxonomy" id="1954250"/>
    <lineage>
        <taxon>Eukaryota</taxon>
        <taxon>Fungi</taxon>
        <taxon>Dikarya</taxon>
        <taxon>Ascomycota</taxon>
        <taxon>Pezizomycotina</taxon>
        <taxon>Sordariomycetes</taxon>
        <taxon>Sordariomycetidae</taxon>
        <taxon>Sordariales</taxon>
        <taxon>Lasiosphaeriaceae</taxon>
        <taxon>Lasiosphaeria</taxon>
    </lineage>
</organism>
<dbReference type="AlphaFoldDB" id="A0AA40BEY4"/>
<reference evidence="1" key="1">
    <citation type="submission" date="2023-06" db="EMBL/GenBank/DDBJ databases">
        <title>Genome-scale phylogeny and comparative genomics of the fungal order Sordariales.</title>
        <authorList>
            <consortium name="Lawrence Berkeley National Laboratory"/>
            <person name="Hensen N."/>
            <person name="Bonometti L."/>
            <person name="Westerberg I."/>
            <person name="Brannstrom I.O."/>
            <person name="Guillou S."/>
            <person name="Cros-Aarteil S."/>
            <person name="Calhoun S."/>
            <person name="Haridas S."/>
            <person name="Kuo A."/>
            <person name="Mondo S."/>
            <person name="Pangilinan J."/>
            <person name="Riley R."/>
            <person name="LaButti K."/>
            <person name="Andreopoulos B."/>
            <person name="Lipzen A."/>
            <person name="Chen C."/>
            <person name="Yanf M."/>
            <person name="Daum C."/>
            <person name="Ng V."/>
            <person name="Clum A."/>
            <person name="Steindorff A."/>
            <person name="Ohm R."/>
            <person name="Martin F."/>
            <person name="Silar P."/>
            <person name="Natvig D."/>
            <person name="Lalanne C."/>
            <person name="Gautier V."/>
            <person name="Ament-velasquez S.L."/>
            <person name="Kruys A."/>
            <person name="Hutchinson M.I."/>
            <person name="Powell A.J."/>
            <person name="Barry K."/>
            <person name="Miller A.N."/>
            <person name="Grigoriev I.V."/>
            <person name="Debuchy R."/>
            <person name="Gladieux P."/>
            <person name="Thoren M.H."/>
            <person name="Johannesson H."/>
        </authorList>
    </citation>
    <scope>NUCLEOTIDE SEQUENCE</scope>
    <source>
        <strain evidence="1">SMH2392-1A</strain>
    </source>
</reference>
<evidence type="ECO:0000313" key="1">
    <source>
        <dbReference type="EMBL" id="KAK0732956.1"/>
    </source>
</evidence>
<sequence length="172" mass="19452">MLDDLRNLLATIDLLNRTYGIIHNHFNAGSVGRRRDHEFDPFDRDTTCAAICAYQIITHDLETHADGNMVASVRVEHVLDLDSRNHRGVTLDSCKDVDDYKSVLRTKRPRQIKWDLFKEDDELVRTRCALASRGKIYIDWQRPSSSAARPLAPGSACLPPARSCFLMAGGAW</sequence>
<keyword evidence="2" id="KW-1185">Reference proteome</keyword>
<comment type="caution">
    <text evidence="1">The sequence shown here is derived from an EMBL/GenBank/DDBJ whole genome shotgun (WGS) entry which is preliminary data.</text>
</comment>
<dbReference type="GeneID" id="85327770"/>
<protein>
    <submittedName>
        <fullName evidence="1">Uncharacterized protein</fullName>
    </submittedName>
</protein>
<dbReference type="EMBL" id="JAUIRO010000001">
    <property type="protein sequence ID" value="KAK0732956.1"/>
    <property type="molecule type" value="Genomic_DNA"/>
</dbReference>
<dbReference type="Proteomes" id="UP001172101">
    <property type="component" value="Unassembled WGS sequence"/>
</dbReference>
<accession>A0AA40BEY4</accession>
<gene>
    <name evidence="1" type="ORF">B0T26DRAFT_745057</name>
</gene>